<evidence type="ECO:0000313" key="1">
    <source>
        <dbReference type="EMBL" id="MSU06495.1"/>
    </source>
</evidence>
<accession>A0A7X2PCN9</accession>
<proteinExistence type="predicted"/>
<dbReference type="EMBL" id="VUNN01000012">
    <property type="protein sequence ID" value="MSU06495.1"/>
    <property type="molecule type" value="Genomic_DNA"/>
</dbReference>
<protein>
    <submittedName>
        <fullName evidence="1">Uncharacterized protein</fullName>
    </submittedName>
</protein>
<keyword evidence="2" id="KW-1185">Reference proteome</keyword>
<evidence type="ECO:0000313" key="2">
    <source>
        <dbReference type="Proteomes" id="UP000460549"/>
    </source>
</evidence>
<dbReference type="RefSeq" id="WP_154425469.1">
    <property type="nucleotide sequence ID" value="NZ_VUNN01000012.1"/>
</dbReference>
<sequence>MHLSTRPASDGKEGFSLDEKKLLDSPMSKNWETKEAAQSFIYKLLKYRLLFDKYIIKRKNVFDEGNWVLAIQKDEAGNIDEQYQIDNRNLILIESCLRVTYTSPNNMHWIGQVLSELDKNEEVDIVLLLEQYASKKSEGSRIH</sequence>
<dbReference type="Proteomes" id="UP000460549">
    <property type="component" value="Unassembled WGS sequence"/>
</dbReference>
<name>A0A7X2PCN9_9SPIO</name>
<reference evidence="1 2" key="1">
    <citation type="submission" date="2019-08" db="EMBL/GenBank/DDBJ databases">
        <title>In-depth cultivation of the pig gut microbiome towards novel bacterial diversity and tailored functional studies.</title>
        <authorList>
            <person name="Wylensek D."/>
            <person name="Hitch T.C.A."/>
            <person name="Clavel T."/>
        </authorList>
    </citation>
    <scope>NUCLEOTIDE SEQUENCE [LARGE SCALE GENOMIC DNA]</scope>
    <source>
        <strain evidence="1 2">NM-380-WT-3C1</strain>
    </source>
</reference>
<comment type="caution">
    <text evidence="1">The sequence shown here is derived from an EMBL/GenBank/DDBJ whole genome shotgun (WGS) entry which is preliminary data.</text>
</comment>
<gene>
    <name evidence="1" type="ORF">FYJ80_06820</name>
</gene>
<dbReference type="AlphaFoldDB" id="A0A7X2PCN9"/>
<organism evidence="1 2">
    <name type="scientific">Bullifex porci</name>
    <dbReference type="NCBI Taxonomy" id="2606638"/>
    <lineage>
        <taxon>Bacteria</taxon>
        <taxon>Pseudomonadati</taxon>
        <taxon>Spirochaetota</taxon>
        <taxon>Spirochaetia</taxon>
        <taxon>Spirochaetales</taxon>
        <taxon>Spirochaetaceae</taxon>
        <taxon>Bullifex</taxon>
    </lineage>
</organism>